<dbReference type="Pfam" id="PF07681">
    <property type="entry name" value="DoxX"/>
    <property type="match status" value="1"/>
</dbReference>
<organism evidence="8 9">
    <name type="scientific">Pectobacterium polonicum</name>
    <dbReference type="NCBI Taxonomy" id="2485124"/>
    <lineage>
        <taxon>Bacteria</taxon>
        <taxon>Pseudomonadati</taxon>
        <taxon>Pseudomonadota</taxon>
        <taxon>Gammaproteobacteria</taxon>
        <taxon>Enterobacterales</taxon>
        <taxon>Pectobacteriaceae</taxon>
        <taxon>Pectobacterium</taxon>
    </lineage>
</organism>
<keyword evidence="6 7" id="KW-0472">Membrane</keyword>
<gene>
    <name evidence="8" type="ORF">LW347_06925</name>
</gene>
<evidence type="ECO:0000256" key="2">
    <source>
        <dbReference type="ARBA" id="ARBA00006679"/>
    </source>
</evidence>
<dbReference type="PANTHER" id="PTHR33452:SF1">
    <property type="entry name" value="INNER MEMBRANE PROTEIN YPHA-RELATED"/>
    <property type="match status" value="1"/>
</dbReference>
<dbReference type="EMBL" id="CP090065">
    <property type="protein sequence ID" value="UVO09679.1"/>
    <property type="molecule type" value="Genomic_DNA"/>
</dbReference>
<feature type="transmembrane region" description="Helical" evidence="7">
    <location>
        <begin position="45"/>
        <end position="65"/>
    </location>
</feature>
<keyword evidence="5 7" id="KW-1133">Transmembrane helix</keyword>
<evidence type="ECO:0000256" key="4">
    <source>
        <dbReference type="ARBA" id="ARBA00022692"/>
    </source>
</evidence>
<evidence type="ECO:0000256" key="3">
    <source>
        <dbReference type="ARBA" id="ARBA00022475"/>
    </source>
</evidence>
<comment type="similarity">
    <text evidence="2">Belongs to the DoxX family.</text>
</comment>
<keyword evidence="3" id="KW-1003">Cell membrane</keyword>
<evidence type="ECO:0000256" key="6">
    <source>
        <dbReference type="ARBA" id="ARBA00023136"/>
    </source>
</evidence>
<accession>A0AAE9NS85</accession>
<evidence type="ECO:0000256" key="5">
    <source>
        <dbReference type="ARBA" id="ARBA00022989"/>
    </source>
</evidence>
<evidence type="ECO:0000256" key="7">
    <source>
        <dbReference type="SAM" id="Phobius"/>
    </source>
</evidence>
<dbReference type="PANTHER" id="PTHR33452">
    <property type="entry name" value="OXIDOREDUCTASE CATD-RELATED"/>
    <property type="match status" value="1"/>
</dbReference>
<evidence type="ECO:0000313" key="8">
    <source>
        <dbReference type="EMBL" id="UVO09679.1"/>
    </source>
</evidence>
<protein>
    <submittedName>
        <fullName evidence="8">DoxX family protein</fullName>
    </submittedName>
</protein>
<dbReference type="InterPro" id="IPR032808">
    <property type="entry name" value="DoxX"/>
</dbReference>
<evidence type="ECO:0000313" key="9">
    <source>
        <dbReference type="Proteomes" id="UP001059272"/>
    </source>
</evidence>
<proteinExistence type="inferred from homology"/>
<dbReference type="GO" id="GO:0005886">
    <property type="term" value="C:plasma membrane"/>
    <property type="evidence" value="ECO:0007669"/>
    <property type="project" value="UniProtKB-SubCell"/>
</dbReference>
<dbReference type="AlphaFoldDB" id="A0AAE9NS85"/>
<dbReference type="Proteomes" id="UP001059272">
    <property type="component" value="Chromosome"/>
</dbReference>
<evidence type="ECO:0000256" key="1">
    <source>
        <dbReference type="ARBA" id="ARBA00004651"/>
    </source>
</evidence>
<feature type="transmembrane region" description="Helical" evidence="7">
    <location>
        <begin position="72"/>
        <end position="92"/>
    </location>
</feature>
<dbReference type="KEGG" id="ppoo:LW347_06925"/>
<dbReference type="InterPro" id="IPR051907">
    <property type="entry name" value="DoxX-like_oxidoreductase"/>
</dbReference>
<sequence>MEKNASIISAIGRALIAIVFVISGLSKIGASEATQGYIASVGLPFPLLGYLIALVVEIGGGILLLIGYRTRVVALVLSAFAVATAVFFHHNFADQNAVINFLKNIIIVGGLLQIVAFGPSKYSLDAKNK</sequence>
<dbReference type="RefSeq" id="WP_258884575.1">
    <property type="nucleotide sequence ID" value="NZ_CP090065.1"/>
</dbReference>
<feature type="transmembrane region" description="Helical" evidence="7">
    <location>
        <begin position="98"/>
        <end position="119"/>
    </location>
</feature>
<feature type="transmembrane region" description="Helical" evidence="7">
    <location>
        <begin position="7"/>
        <end position="25"/>
    </location>
</feature>
<name>A0AAE9NS85_9GAMM</name>
<comment type="subcellular location">
    <subcellularLocation>
        <location evidence="1">Cell membrane</location>
        <topology evidence="1">Multi-pass membrane protein</topology>
    </subcellularLocation>
</comment>
<keyword evidence="4 7" id="KW-0812">Transmembrane</keyword>
<reference evidence="8" key="1">
    <citation type="submission" date="2021-12" db="EMBL/GenBank/DDBJ databases">
        <title>Genome sequence of novel Pectobacterium sp. causing blackleg.</title>
        <authorList>
            <person name="Wang J."/>
        </authorList>
    </citation>
    <scope>NUCLEOTIDE SEQUENCE</scope>
    <source>
        <strain evidence="8">BY21311</strain>
    </source>
</reference>